<dbReference type="PROSITE" id="PS50928">
    <property type="entry name" value="ABC_TM1"/>
    <property type="match status" value="1"/>
</dbReference>
<organism evidence="9 10">
    <name type="scientific">Phototrophicus methaneseepsis</name>
    <dbReference type="NCBI Taxonomy" id="2710758"/>
    <lineage>
        <taxon>Bacteria</taxon>
        <taxon>Bacillati</taxon>
        <taxon>Chloroflexota</taxon>
        <taxon>Candidatus Thermofontia</taxon>
        <taxon>Phototrophicales</taxon>
        <taxon>Phototrophicaceae</taxon>
        <taxon>Phototrophicus</taxon>
    </lineage>
</organism>
<feature type="transmembrane region" description="Helical" evidence="7">
    <location>
        <begin position="111"/>
        <end position="132"/>
    </location>
</feature>
<dbReference type="Gene3D" id="1.10.3720.10">
    <property type="entry name" value="MetI-like"/>
    <property type="match status" value="1"/>
</dbReference>
<dbReference type="GO" id="GO:0005886">
    <property type="term" value="C:plasma membrane"/>
    <property type="evidence" value="ECO:0007669"/>
    <property type="project" value="UniProtKB-SubCell"/>
</dbReference>
<dbReference type="PANTHER" id="PTHR30193:SF37">
    <property type="entry name" value="INNER MEMBRANE ABC TRANSPORTER PERMEASE PROTEIN YCJO"/>
    <property type="match status" value="1"/>
</dbReference>
<feature type="transmembrane region" description="Helical" evidence="7">
    <location>
        <begin position="70"/>
        <end position="90"/>
    </location>
</feature>
<feature type="transmembrane region" description="Helical" evidence="7">
    <location>
        <begin position="210"/>
        <end position="233"/>
    </location>
</feature>
<feature type="transmembrane region" description="Helical" evidence="7">
    <location>
        <begin position="378"/>
        <end position="398"/>
    </location>
</feature>
<dbReference type="PANTHER" id="PTHR30193">
    <property type="entry name" value="ABC TRANSPORTER PERMEASE PROTEIN"/>
    <property type="match status" value="1"/>
</dbReference>
<evidence type="ECO:0000256" key="7">
    <source>
        <dbReference type="RuleBase" id="RU363032"/>
    </source>
</evidence>
<evidence type="ECO:0000256" key="6">
    <source>
        <dbReference type="ARBA" id="ARBA00023136"/>
    </source>
</evidence>
<dbReference type="RefSeq" id="WP_195171446.1">
    <property type="nucleotide sequence ID" value="NZ_CP062983.1"/>
</dbReference>
<feature type="transmembrane region" description="Helical" evidence="7">
    <location>
        <begin position="42"/>
        <end position="64"/>
    </location>
</feature>
<name>A0A7S8EAK0_9CHLR</name>
<dbReference type="Proteomes" id="UP000594468">
    <property type="component" value="Chromosome"/>
</dbReference>
<evidence type="ECO:0000256" key="3">
    <source>
        <dbReference type="ARBA" id="ARBA00022475"/>
    </source>
</evidence>
<proteinExistence type="inferred from homology"/>
<keyword evidence="10" id="KW-1185">Reference proteome</keyword>
<dbReference type="Pfam" id="PF00528">
    <property type="entry name" value="BPD_transp_1"/>
    <property type="match status" value="1"/>
</dbReference>
<evidence type="ECO:0000256" key="1">
    <source>
        <dbReference type="ARBA" id="ARBA00004651"/>
    </source>
</evidence>
<gene>
    <name evidence="9" type="ORF">G4Y79_03080</name>
</gene>
<keyword evidence="5 7" id="KW-1133">Transmembrane helix</keyword>
<evidence type="ECO:0000259" key="8">
    <source>
        <dbReference type="PROSITE" id="PS50928"/>
    </source>
</evidence>
<dbReference type="InterPro" id="IPR000515">
    <property type="entry name" value="MetI-like"/>
</dbReference>
<comment type="similarity">
    <text evidence="7">Belongs to the binding-protein-dependent transport system permease family.</text>
</comment>
<evidence type="ECO:0000256" key="5">
    <source>
        <dbReference type="ARBA" id="ARBA00022989"/>
    </source>
</evidence>
<sequence>MMDGIDLHAFRLYWLMIWAVVGSGITPLIFDRRNRNPWWGAVTGLVVGVASGQIFGYGLLWVLYGPMPNLATWASMLGGLVLLIPLWFLIPAADKTHIQHRGFVAGTVTPLMFYLLILSVFPLLWAFILAFFDYSPREIGGPILGLGGNNPFVGLEHFQTMLSATRDGRTFRNSMGNTLAFTALVLPLNLMITVPLAVMIESVHRLLKPVFRTIYFLPVVTSSVGVAVMWGYIFHAQYGLLNNVFSEIGLAPVAWLQDQRATVLGFPAALFAVVIAYLWQDFGYNLVIFIAALQGISESFKEAARVDGASSLQIFWHITLPLLRPTILLTSVLTVISSFQVFDIIQVMTQGGPGRPDSSPTRVLVLDIYENAFRFENMGWAAAISVVMFGFIAVITFIQSRVLRTDWEY</sequence>
<feature type="transmembrane region" description="Helical" evidence="7">
    <location>
        <begin position="268"/>
        <end position="293"/>
    </location>
</feature>
<feature type="transmembrane region" description="Helical" evidence="7">
    <location>
        <begin position="314"/>
        <end position="339"/>
    </location>
</feature>
<feature type="transmembrane region" description="Helical" evidence="7">
    <location>
        <begin position="179"/>
        <end position="198"/>
    </location>
</feature>
<dbReference type="CDD" id="cd06261">
    <property type="entry name" value="TM_PBP2"/>
    <property type="match status" value="1"/>
</dbReference>
<keyword evidence="2 7" id="KW-0813">Transport</keyword>
<dbReference type="SUPFAM" id="SSF161098">
    <property type="entry name" value="MetI-like"/>
    <property type="match status" value="1"/>
</dbReference>
<evidence type="ECO:0000313" key="9">
    <source>
        <dbReference type="EMBL" id="QPC83379.1"/>
    </source>
</evidence>
<evidence type="ECO:0000256" key="2">
    <source>
        <dbReference type="ARBA" id="ARBA00022448"/>
    </source>
</evidence>
<dbReference type="InterPro" id="IPR051393">
    <property type="entry name" value="ABC_transporter_permease"/>
</dbReference>
<reference evidence="9 10" key="1">
    <citation type="submission" date="2020-02" db="EMBL/GenBank/DDBJ databases">
        <authorList>
            <person name="Zheng R.K."/>
            <person name="Sun C.M."/>
        </authorList>
    </citation>
    <scope>NUCLEOTIDE SEQUENCE [LARGE SCALE GENOMIC DNA]</scope>
    <source>
        <strain evidence="10">rifampicinis</strain>
    </source>
</reference>
<evidence type="ECO:0000313" key="10">
    <source>
        <dbReference type="Proteomes" id="UP000594468"/>
    </source>
</evidence>
<keyword evidence="3" id="KW-1003">Cell membrane</keyword>
<feature type="domain" description="ABC transmembrane type-1" evidence="8">
    <location>
        <begin position="175"/>
        <end position="399"/>
    </location>
</feature>
<evidence type="ECO:0000256" key="4">
    <source>
        <dbReference type="ARBA" id="ARBA00022692"/>
    </source>
</evidence>
<dbReference type="AlphaFoldDB" id="A0A7S8EAK0"/>
<accession>A0A7S8EAK0</accession>
<dbReference type="GO" id="GO:0055085">
    <property type="term" value="P:transmembrane transport"/>
    <property type="evidence" value="ECO:0007669"/>
    <property type="project" value="InterPro"/>
</dbReference>
<feature type="transmembrane region" description="Helical" evidence="7">
    <location>
        <begin position="12"/>
        <end position="30"/>
    </location>
</feature>
<dbReference type="InterPro" id="IPR035906">
    <property type="entry name" value="MetI-like_sf"/>
</dbReference>
<dbReference type="KEGG" id="pmet:G4Y79_03080"/>
<protein>
    <submittedName>
        <fullName evidence="9">Sugar ABC transporter permease</fullName>
    </submittedName>
</protein>
<keyword evidence="4 7" id="KW-0812">Transmembrane</keyword>
<comment type="subcellular location">
    <subcellularLocation>
        <location evidence="1 7">Cell membrane</location>
        <topology evidence="1 7">Multi-pass membrane protein</topology>
    </subcellularLocation>
</comment>
<keyword evidence="6 7" id="KW-0472">Membrane</keyword>
<dbReference type="EMBL" id="CP062983">
    <property type="protein sequence ID" value="QPC83379.1"/>
    <property type="molecule type" value="Genomic_DNA"/>
</dbReference>